<dbReference type="InterPro" id="IPR016187">
    <property type="entry name" value="CTDL_fold"/>
</dbReference>
<dbReference type="AlphaFoldDB" id="A0A521CPY4"/>
<dbReference type="InterPro" id="IPR016186">
    <property type="entry name" value="C-type_lectin-like/link_sf"/>
</dbReference>
<dbReference type="SUPFAM" id="SSF56436">
    <property type="entry name" value="C-type lectin-like"/>
    <property type="match status" value="1"/>
</dbReference>
<evidence type="ECO:0000256" key="1">
    <source>
        <dbReference type="SAM" id="SignalP"/>
    </source>
</evidence>
<feature type="domain" description="C-type lectin" evidence="2">
    <location>
        <begin position="164"/>
        <end position="294"/>
    </location>
</feature>
<dbReference type="EMBL" id="WKKG01000001">
    <property type="protein sequence ID" value="MRX66869.1"/>
    <property type="molecule type" value="Genomic_DNA"/>
</dbReference>
<dbReference type="Pfam" id="PF13585">
    <property type="entry name" value="CHU_C"/>
    <property type="match status" value="1"/>
</dbReference>
<dbReference type="Gene3D" id="3.10.100.10">
    <property type="entry name" value="Mannose-Binding Protein A, subunit A"/>
    <property type="match status" value="1"/>
</dbReference>
<feature type="signal peptide" evidence="1">
    <location>
        <begin position="1"/>
        <end position="22"/>
    </location>
</feature>
<evidence type="ECO:0000313" key="5">
    <source>
        <dbReference type="Proteomes" id="UP000317289"/>
    </source>
</evidence>
<reference evidence="3 6" key="2">
    <citation type="submission" date="2019-11" db="EMBL/GenBank/DDBJ databases">
        <title>Flavobacterium resistens genome.</title>
        <authorList>
            <person name="Wilson V.M."/>
            <person name="Newman J.D."/>
        </authorList>
    </citation>
    <scope>NUCLEOTIDE SEQUENCE [LARGE SCALE GENOMIC DNA]</scope>
    <source>
        <strain evidence="3 6">DSM 19382</strain>
    </source>
</reference>
<dbReference type="Proteomes" id="UP000317289">
    <property type="component" value="Unassembled WGS sequence"/>
</dbReference>
<evidence type="ECO:0000313" key="6">
    <source>
        <dbReference type="Proteomes" id="UP000468990"/>
    </source>
</evidence>
<evidence type="ECO:0000313" key="4">
    <source>
        <dbReference type="EMBL" id="SMO61458.1"/>
    </source>
</evidence>
<dbReference type="Pfam" id="PF19081">
    <property type="entry name" value="Ig_7"/>
    <property type="match status" value="2"/>
</dbReference>
<dbReference type="InterPro" id="IPR001304">
    <property type="entry name" value="C-type_lectin-like"/>
</dbReference>
<sequence>MKTKFSCGYTMAIALLFCNALFAFKNTPLYEWEFKKENKPKSSTAASIITATGNQVYCPQSSIKIVTDVTINATEEINAVYIQISSGYINNEDQLSLIGTHPNLISNWDFNSGTLTISNDTGKKASLSEFISAIKAVEFRNSSTSPSGIRNFSISLGQANYLPSSKHYYQFVSSPGISWGNAKRAAAASKYYGLQGYLVTITTLDEAIFVGEQLSGTGWIGGSDARKEPYWIWETGPEEGTQFWYGRESGSTTTFAYWNDFKEPNNGGELALIGVEDYAYITPPGNGQKGRWNDTSLYGSSDPTNVNYPRGYIVEYGGMPGDVYPQISASTSLTMLSITETKAPDICGFGTTLLEAKSSAGIINWFSDETSTGIIATGNNFTTPVLNASQTYYVAAEFEGCLTKRTAIVARVNVVPEVTSVLNPEPVCGSGIFFLEATVSAGEANWYDSKTGGSILGTGSLFVTPNISANTIYYAEANNNDCRSVTRTPIEIKVYPLPEVQDEVVVLCAPNSVTLDAGISNMSYLWSTGETTQKINVSQLGTYFVVVTASTLGNCTNQKNIKVIELPAPEIQKIEVDNRTVTIILSNPESYFEYSIDGINFQNSNVFENVSGGLQTAYAREKSGCKTVSKSFVVLVFPAFFTPNNDSFNDVWEITGLDNYPKAQITIFDRYGKLLAQLSAAKMSWDGTFNKIQLPASDYWYTLKIDENHPVVRGHFSLKR</sequence>
<accession>A0A521CPY4</accession>
<keyword evidence="6" id="KW-1185">Reference proteome</keyword>
<dbReference type="Proteomes" id="UP000468990">
    <property type="component" value="Unassembled WGS sequence"/>
</dbReference>
<evidence type="ECO:0000313" key="3">
    <source>
        <dbReference type="EMBL" id="MRX66869.1"/>
    </source>
</evidence>
<name>A0A521CPY4_9FLAO</name>
<protein>
    <submittedName>
        <fullName evidence="4">Gliding motility-associated C-terminal domain-containing protein</fullName>
    </submittedName>
    <submittedName>
        <fullName evidence="3">T9SS type B sorting domain-containing protein</fullName>
    </submittedName>
</protein>
<dbReference type="RefSeq" id="WP_142450454.1">
    <property type="nucleotide sequence ID" value="NZ_FXTA01000002.1"/>
</dbReference>
<dbReference type="InterPro" id="IPR026341">
    <property type="entry name" value="T9SS_type_B"/>
</dbReference>
<dbReference type="EMBL" id="FXTA01000002">
    <property type="protein sequence ID" value="SMO61458.1"/>
    <property type="molecule type" value="Genomic_DNA"/>
</dbReference>
<dbReference type="NCBIfam" id="TIGR04131">
    <property type="entry name" value="Bac_Flav_CTERM"/>
    <property type="match status" value="1"/>
</dbReference>
<dbReference type="InterPro" id="IPR044023">
    <property type="entry name" value="Ig_7"/>
</dbReference>
<feature type="chain" id="PRO_5043205686" evidence="1">
    <location>
        <begin position="23"/>
        <end position="720"/>
    </location>
</feature>
<dbReference type="PROSITE" id="PS50041">
    <property type="entry name" value="C_TYPE_LECTIN_2"/>
    <property type="match status" value="1"/>
</dbReference>
<reference evidence="4 5" key="1">
    <citation type="submission" date="2017-05" db="EMBL/GenBank/DDBJ databases">
        <authorList>
            <person name="Varghese N."/>
            <person name="Submissions S."/>
        </authorList>
    </citation>
    <scope>NUCLEOTIDE SEQUENCE [LARGE SCALE GENOMIC DNA]</scope>
    <source>
        <strain evidence="4 5">DSM 19382</strain>
    </source>
</reference>
<dbReference type="OrthoDB" id="9765926at2"/>
<keyword evidence="1" id="KW-0732">Signal</keyword>
<evidence type="ECO:0000259" key="2">
    <source>
        <dbReference type="PROSITE" id="PS50041"/>
    </source>
</evidence>
<gene>
    <name evidence="3" type="ORF">GJU42_02695</name>
    <name evidence="4" type="ORF">SAMN06265349_102791</name>
</gene>
<proteinExistence type="predicted"/>
<organism evidence="4 5">
    <name type="scientific">Flavobacterium resistens</name>
    <dbReference type="NCBI Taxonomy" id="443612"/>
    <lineage>
        <taxon>Bacteria</taxon>
        <taxon>Pseudomonadati</taxon>
        <taxon>Bacteroidota</taxon>
        <taxon>Flavobacteriia</taxon>
        <taxon>Flavobacteriales</taxon>
        <taxon>Flavobacteriaceae</taxon>
        <taxon>Flavobacterium</taxon>
    </lineage>
</organism>